<reference evidence="2" key="1">
    <citation type="submission" date="2015-03" db="EMBL/GenBank/DDBJ databases">
        <title>Characterization of two novel Thaumarchaeota isolated from the Northern Adriatic Sea.</title>
        <authorList>
            <person name="Bayer B."/>
            <person name="Vojvoda J."/>
            <person name="Offre P."/>
            <person name="Srivastava A."/>
            <person name="Elisabeth N."/>
            <person name="Garcia J.A.L."/>
            <person name="Schleper C."/>
            <person name="Herndl G.J."/>
        </authorList>
    </citation>
    <scope>NUCLEOTIDE SEQUENCE [LARGE SCALE GENOMIC DNA]</scope>
    <source>
        <strain evidence="2">NF5</strain>
    </source>
</reference>
<name>A0A0D5C3Z5_9ARCH</name>
<evidence type="ECO:0000313" key="2">
    <source>
        <dbReference type="Proteomes" id="UP000032408"/>
    </source>
</evidence>
<sequence>MEIKSEKSIKEYLKTLSDDVIIKYYLDVEYSPFPVLIIEEYTRRFKRKTKDEIIKDLKTQAHHAKKKTQKFGRMAKKHQFVDEATKQKSEEIINQAKKKGYEISEKIAYKGGILGSRLKKGTKSGIKSGMNVGKNLKSSSNDGLELLSKLGDLQKAGIITKKEFQEKKKKILSKI</sequence>
<accession>A0A0D5C3Z5</accession>
<keyword evidence="2" id="KW-1185">Reference proteome</keyword>
<dbReference type="EMBL" id="CP011070">
    <property type="protein sequence ID" value="AJW71283.1"/>
    <property type="molecule type" value="Genomic_DNA"/>
</dbReference>
<dbReference type="GeneID" id="24820775"/>
<dbReference type="STRING" id="1580092.NADRNF5_1602"/>
<organism evidence="1 2">
    <name type="scientific">Nitrosopumilus adriaticus</name>
    <dbReference type="NCBI Taxonomy" id="1580092"/>
    <lineage>
        <taxon>Archaea</taxon>
        <taxon>Nitrososphaerota</taxon>
        <taxon>Nitrososphaeria</taxon>
        <taxon>Nitrosopumilales</taxon>
        <taxon>Nitrosopumilaceae</taxon>
        <taxon>Nitrosopumilus</taxon>
    </lineage>
</organism>
<gene>
    <name evidence="1" type="ORF">NADRNF5_1602</name>
</gene>
<dbReference type="RefSeq" id="WP_048116903.1">
    <property type="nucleotide sequence ID" value="NZ_CP011070.1"/>
</dbReference>
<dbReference type="HOGENOM" id="CLU_130779_0_0_2"/>
<evidence type="ECO:0000313" key="1">
    <source>
        <dbReference type="EMBL" id="AJW71283.1"/>
    </source>
</evidence>
<proteinExistence type="predicted"/>
<dbReference type="AlphaFoldDB" id="A0A0D5C3Z5"/>
<dbReference type="OrthoDB" id="3275at2157"/>
<dbReference type="KEGG" id="nin:NADRNF5_1602"/>
<dbReference type="Proteomes" id="UP000032408">
    <property type="component" value="Chromosome"/>
</dbReference>
<reference evidence="1 2" key="2">
    <citation type="journal article" date="2016" name="ISME J.">
        <title>Physiological and genomic characterization of two novel marine thaumarchaeal strains indicates niche differentiation.</title>
        <authorList>
            <person name="Bayer B."/>
            <person name="Vojvoda J."/>
            <person name="Offre P."/>
            <person name="Alves R.J."/>
            <person name="Elisabeth N.H."/>
            <person name="Garcia J.A."/>
            <person name="Volland J.M."/>
            <person name="Srivastava A."/>
            <person name="Schleper C."/>
            <person name="Herndl G.J."/>
        </authorList>
    </citation>
    <scope>NUCLEOTIDE SEQUENCE [LARGE SCALE GENOMIC DNA]</scope>
    <source>
        <strain evidence="1 2">NF5</strain>
    </source>
</reference>
<protein>
    <recommendedName>
        <fullName evidence="3">SHOCT domain-containing protein</fullName>
    </recommendedName>
</protein>
<evidence type="ECO:0008006" key="3">
    <source>
        <dbReference type="Google" id="ProtNLM"/>
    </source>
</evidence>